<comment type="subcellular location">
    <subcellularLocation>
        <location evidence="1">Nucleus</location>
    </subcellularLocation>
</comment>
<gene>
    <name evidence="8" type="ORF">MIMGU_mgv1a002740mg</name>
</gene>
<name>A0A022Q4V7_ERYGU</name>
<keyword evidence="2" id="KW-0479">Metal-binding</keyword>
<dbReference type="Proteomes" id="UP000030748">
    <property type="component" value="Unassembled WGS sequence"/>
</dbReference>
<keyword evidence="5" id="KW-0539">Nucleus</keyword>
<dbReference type="PANTHER" id="PTHR46481:SF10">
    <property type="entry name" value="ZINC FINGER BED DOMAIN-CONTAINING PROTEIN 39"/>
    <property type="match status" value="1"/>
</dbReference>
<keyword evidence="9" id="KW-1185">Reference proteome</keyword>
<protein>
    <recommendedName>
        <fullName evidence="7">HAT C-terminal dimerisation domain-containing protein</fullName>
    </recommendedName>
</protein>
<proteinExistence type="predicted"/>
<dbReference type="InterPro" id="IPR008906">
    <property type="entry name" value="HATC_C_dom"/>
</dbReference>
<evidence type="ECO:0000256" key="5">
    <source>
        <dbReference type="ARBA" id="ARBA00023242"/>
    </source>
</evidence>
<dbReference type="PANTHER" id="PTHR46481">
    <property type="entry name" value="ZINC FINGER BED DOMAIN-CONTAINING PROTEIN 4"/>
    <property type="match status" value="1"/>
</dbReference>
<dbReference type="InterPro" id="IPR012337">
    <property type="entry name" value="RNaseH-like_sf"/>
</dbReference>
<keyword evidence="3" id="KW-0863">Zinc-finger</keyword>
<dbReference type="GO" id="GO:0046983">
    <property type="term" value="F:protein dimerization activity"/>
    <property type="evidence" value="ECO:0007669"/>
    <property type="project" value="InterPro"/>
</dbReference>
<evidence type="ECO:0000256" key="3">
    <source>
        <dbReference type="ARBA" id="ARBA00022771"/>
    </source>
</evidence>
<dbReference type="AlphaFoldDB" id="A0A022Q4V7"/>
<accession>A0A022Q4V7</accession>
<dbReference type="Pfam" id="PF05699">
    <property type="entry name" value="Dimer_Tnp_hAT"/>
    <property type="match status" value="1"/>
</dbReference>
<sequence length="642" mass="73151">MDVASSVSSRSSNEADDFTYSQKRMEIEFARLIIVEGLDFSFGEKLAFVRFAGVASSPYILAYSHEVMVKEITRLIFTEGLHLNFGERPAFVQFVKKALNPNYREVTKSEVLTEGKKEFANMMKELRSIFASPSRRVSLALDVWRKEGGFTYVRVTAHWMDSDWSMQRRIIGFKPLEFPISGANVSDPIKSFIEAWAINDKISSVTVDDVTDCADAVGDLKNFIHPILDGKLFRVRCVCRVLSSCILEGLKVVRRHINKIRGFDFPLDDSIGWDDTREMLKRSVHYKDVVNEYIATRPPDSKFKEINEHDWEVVSVYIRFLDVFYEAVDFVSRNYYPSSSGVLLHLVNIAKLFSEYRGKNFLKHYGRIPDLFSLAAVMDPRLKLSGCECLIESYYQCMNKMEVNVEQEKKQVSNLLHEMFNEYASNASRCGSEQPSSPELSAPLNTSGFAWSLISERKRKKTDSVFDELAFYLQAPLVFEKETGDFDILGWWKTHSVTYPVLADMARDLLTTAVSTLAPDCAFVRNEEKKIMENSRPVGFGLLEMRVCLSSWFNGDGTTRGVDDDDDVYDEWDGGAERLELSTCLRDWFNAEMRTQGVRDTATYDDDVDDDVDKDDDGDGDGDDDDVGDDDDDDECGCEFTS</sequence>
<dbReference type="STRING" id="4155.A0A022Q4V7"/>
<dbReference type="InterPro" id="IPR052035">
    <property type="entry name" value="ZnF_BED_domain_contain"/>
</dbReference>
<feature type="domain" description="HAT C-terminal dimerisation" evidence="7">
    <location>
        <begin position="468"/>
        <end position="552"/>
    </location>
</feature>
<evidence type="ECO:0000259" key="7">
    <source>
        <dbReference type="Pfam" id="PF05699"/>
    </source>
</evidence>
<keyword evidence="4" id="KW-0862">Zinc</keyword>
<evidence type="ECO:0000313" key="9">
    <source>
        <dbReference type="Proteomes" id="UP000030748"/>
    </source>
</evidence>
<feature type="region of interest" description="Disordered" evidence="6">
    <location>
        <begin position="600"/>
        <end position="642"/>
    </location>
</feature>
<dbReference type="eggNOG" id="KOG1121">
    <property type="taxonomic scope" value="Eukaryota"/>
</dbReference>
<organism evidence="8 9">
    <name type="scientific">Erythranthe guttata</name>
    <name type="common">Yellow monkey flower</name>
    <name type="synonym">Mimulus guttatus</name>
    <dbReference type="NCBI Taxonomy" id="4155"/>
    <lineage>
        <taxon>Eukaryota</taxon>
        <taxon>Viridiplantae</taxon>
        <taxon>Streptophyta</taxon>
        <taxon>Embryophyta</taxon>
        <taxon>Tracheophyta</taxon>
        <taxon>Spermatophyta</taxon>
        <taxon>Magnoliopsida</taxon>
        <taxon>eudicotyledons</taxon>
        <taxon>Gunneridae</taxon>
        <taxon>Pentapetalae</taxon>
        <taxon>asterids</taxon>
        <taxon>lamiids</taxon>
        <taxon>Lamiales</taxon>
        <taxon>Phrymaceae</taxon>
        <taxon>Erythranthe</taxon>
    </lineage>
</organism>
<reference evidence="8 9" key="1">
    <citation type="journal article" date="2013" name="Proc. Natl. Acad. Sci. U.S.A.">
        <title>Fine-scale variation in meiotic recombination in Mimulus inferred from population shotgun sequencing.</title>
        <authorList>
            <person name="Hellsten U."/>
            <person name="Wright K.M."/>
            <person name="Jenkins J."/>
            <person name="Shu S."/>
            <person name="Yuan Y."/>
            <person name="Wessler S.R."/>
            <person name="Schmutz J."/>
            <person name="Willis J.H."/>
            <person name="Rokhsar D.S."/>
        </authorList>
    </citation>
    <scope>NUCLEOTIDE SEQUENCE [LARGE SCALE GENOMIC DNA]</scope>
    <source>
        <strain evidence="9">cv. DUN x IM62</strain>
    </source>
</reference>
<feature type="compositionally biased region" description="Acidic residues" evidence="6">
    <location>
        <begin position="603"/>
        <end position="642"/>
    </location>
</feature>
<dbReference type="SUPFAM" id="SSF53098">
    <property type="entry name" value="Ribonuclease H-like"/>
    <property type="match status" value="1"/>
</dbReference>
<evidence type="ECO:0000256" key="6">
    <source>
        <dbReference type="SAM" id="MobiDB-lite"/>
    </source>
</evidence>
<evidence type="ECO:0000256" key="4">
    <source>
        <dbReference type="ARBA" id="ARBA00022833"/>
    </source>
</evidence>
<evidence type="ECO:0000256" key="1">
    <source>
        <dbReference type="ARBA" id="ARBA00004123"/>
    </source>
</evidence>
<evidence type="ECO:0000313" key="8">
    <source>
        <dbReference type="EMBL" id="EYU21540.1"/>
    </source>
</evidence>
<dbReference type="EMBL" id="KI632223">
    <property type="protein sequence ID" value="EYU21540.1"/>
    <property type="molecule type" value="Genomic_DNA"/>
</dbReference>
<evidence type="ECO:0000256" key="2">
    <source>
        <dbReference type="ARBA" id="ARBA00022723"/>
    </source>
</evidence>